<evidence type="ECO:0000313" key="4">
    <source>
        <dbReference type="Proteomes" id="UP000757232"/>
    </source>
</evidence>
<dbReference type="PANTHER" id="PTHR12475">
    <property type="match status" value="1"/>
</dbReference>
<sequence>MKGSIRALFTGDHSRSVLPFVPRPLRILLLLILILNSRSLPFTWHFRVFRPLLYLRFRALLLYFAPKKARDAWLDSMCAIGKSPFELKGSYVTWASLDESDYNNHLSNSSYAKVLDMLRLKYALAHLSTVFRDGCWIALGAAHLKFIREIPLGRKYEIRMYIGSWDSKWMYIIARYVSKGKGKSGSGDSKTQERLQDAKEALQAASSSSNGIPMPRFHTPAIPDVSGFTTPNPSLISSAEGFDSLWSEEPGETLHCVAMNEVCFKNGRVTVPPALALASAGCGLSQEKWEEVKKLRSGRRMRELLVGGWRDVAENERWWEEAMFQFEDERVRRLNVLKGMRQGLEATRLL</sequence>
<dbReference type="PANTHER" id="PTHR12475:SF4">
    <property type="entry name" value="PROTEIN THEM6"/>
    <property type="match status" value="1"/>
</dbReference>
<evidence type="ECO:0000256" key="1">
    <source>
        <dbReference type="ARBA" id="ARBA00038476"/>
    </source>
</evidence>
<gene>
    <name evidence="3" type="ORF">A7U60_g4756</name>
</gene>
<protein>
    <recommendedName>
        <fullName evidence="5">Thioesterase/thiol ester dehydrase-isomerase</fullName>
    </recommendedName>
</protein>
<dbReference type="SUPFAM" id="SSF54637">
    <property type="entry name" value="Thioesterase/thiol ester dehydrase-isomerase"/>
    <property type="match status" value="1"/>
</dbReference>
<reference evidence="3" key="1">
    <citation type="submission" date="2016-06" db="EMBL/GenBank/DDBJ databases">
        <title>Draft Genome sequence of the fungus Inonotus baumii.</title>
        <authorList>
            <person name="Zhu H."/>
            <person name="Lin W."/>
        </authorList>
    </citation>
    <scope>NUCLEOTIDE SEQUENCE</scope>
    <source>
        <strain evidence="3">821</strain>
    </source>
</reference>
<dbReference type="Pfam" id="PF13279">
    <property type="entry name" value="4HBT_2"/>
    <property type="match status" value="1"/>
</dbReference>
<evidence type="ECO:0000313" key="3">
    <source>
        <dbReference type="EMBL" id="OCB88128.1"/>
    </source>
</evidence>
<dbReference type="Proteomes" id="UP000757232">
    <property type="component" value="Unassembled WGS sequence"/>
</dbReference>
<feature type="compositionally biased region" description="Basic and acidic residues" evidence="2">
    <location>
        <begin position="190"/>
        <end position="200"/>
    </location>
</feature>
<feature type="region of interest" description="Disordered" evidence="2">
    <location>
        <begin position="179"/>
        <end position="216"/>
    </location>
</feature>
<dbReference type="OrthoDB" id="265761at2759"/>
<name>A0A9Q5N8X2_SANBA</name>
<comment type="caution">
    <text evidence="3">The sequence shown here is derived from an EMBL/GenBank/DDBJ whole genome shotgun (WGS) entry which is preliminary data.</text>
</comment>
<proteinExistence type="inferred from homology"/>
<dbReference type="InterPro" id="IPR051490">
    <property type="entry name" value="THEM6_lcsJ_thioesterase"/>
</dbReference>
<dbReference type="Gene3D" id="3.10.129.10">
    <property type="entry name" value="Hotdog Thioesterase"/>
    <property type="match status" value="1"/>
</dbReference>
<dbReference type="AlphaFoldDB" id="A0A9Q5N8X2"/>
<dbReference type="EMBL" id="LNZH02000184">
    <property type="protein sequence ID" value="OCB88128.1"/>
    <property type="molecule type" value="Genomic_DNA"/>
</dbReference>
<evidence type="ECO:0008006" key="5">
    <source>
        <dbReference type="Google" id="ProtNLM"/>
    </source>
</evidence>
<dbReference type="InterPro" id="IPR029069">
    <property type="entry name" value="HotDog_dom_sf"/>
</dbReference>
<evidence type="ECO:0000256" key="2">
    <source>
        <dbReference type="SAM" id="MobiDB-lite"/>
    </source>
</evidence>
<accession>A0A9Q5N8X2</accession>
<comment type="similarity">
    <text evidence="1">Belongs to the lcsJ thioesterase family.</text>
</comment>
<organism evidence="3 4">
    <name type="scientific">Sanghuangporus baumii</name>
    <name type="common">Phellinus baumii</name>
    <dbReference type="NCBI Taxonomy" id="108892"/>
    <lineage>
        <taxon>Eukaryota</taxon>
        <taxon>Fungi</taxon>
        <taxon>Dikarya</taxon>
        <taxon>Basidiomycota</taxon>
        <taxon>Agaricomycotina</taxon>
        <taxon>Agaricomycetes</taxon>
        <taxon>Hymenochaetales</taxon>
        <taxon>Hymenochaetaceae</taxon>
        <taxon>Sanghuangporus</taxon>
    </lineage>
</organism>
<keyword evidence="4" id="KW-1185">Reference proteome</keyword>